<dbReference type="PANTHER" id="PTHR12818">
    <property type="entry name" value="TRNA (ADENINE(37)-N6)-METHYLTRANSFERASE"/>
    <property type="match status" value="1"/>
</dbReference>
<dbReference type="InterPro" id="IPR023370">
    <property type="entry name" value="TrmO-like_N"/>
</dbReference>
<dbReference type="InterPro" id="IPR036413">
    <property type="entry name" value="YaeB-like_sf"/>
</dbReference>
<dbReference type="NCBIfam" id="TIGR00104">
    <property type="entry name" value="tRNA_TsaA"/>
    <property type="match status" value="1"/>
</dbReference>
<dbReference type="OrthoDB" id="9804309at2"/>
<dbReference type="PROSITE" id="PS51668">
    <property type="entry name" value="TSAA_2"/>
    <property type="match status" value="1"/>
</dbReference>
<dbReference type="PANTHER" id="PTHR12818:SF0">
    <property type="entry name" value="TRNA (ADENINE(37)-N6)-METHYLTRANSFERASE"/>
    <property type="match status" value="1"/>
</dbReference>
<gene>
    <name evidence="4" type="primary">tsaA</name>
    <name evidence="4" type="ORF">GTA51_01870</name>
</gene>
<evidence type="ECO:0000313" key="4">
    <source>
        <dbReference type="EMBL" id="MYL81883.1"/>
    </source>
</evidence>
<dbReference type="AlphaFoldDB" id="A0A7C9ITY7"/>
<organism evidence="4 5">
    <name type="scientific">Solidesulfovibrio aerotolerans</name>
    <dbReference type="NCBI Taxonomy" id="295255"/>
    <lineage>
        <taxon>Bacteria</taxon>
        <taxon>Pseudomonadati</taxon>
        <taxon>Thermodesulfobacteriota</taxon>
        <taxon>Desulfovibrionia</taxon>
        <taxon>Desulfovibrionales</taxon>
        <taxon>Desulfovibrionaceae</taxon>
        <taxon>Solidesulfovibrio</taxon>
    </lineage>
</organism>
<evidence type="ECO:0000256" key="2">
    <source>
        <dbReference type="ARBA" id="ARBA00033753"/>
    </source>
</evidence>
<keyword evidence="4" id="KW-0489">Methyltransferase</keyword>
<evidence type="ECO:0000313" key="5">
    <source>
        <dbReference type="Proteomes" id="UP000482487"/>
    </source>
</evidence>
<name>A0A7C9ITY7_9BACT</name>
<dbReference type="Pfam" id="PF01980">
    <property type="entry name" value="TrmO_N"/>
    <property type="match status" value="1"/>
</dbReference>
<keyword evidence="4" id="KW-0808">Transferase</keyword>
<dbReference type="Gene3D" id="2.40.30.70">
    <property type="entry name" value="YaeB-like"/>
    <property type="match status" value="1"/>
</dbReference>
<accession>A0A7C9ITY7</accession>
<dbReference type="GO" id="GO:0008168">
    <property type="term" value="F:methyltransferase activity"/>
    <property type="evidence" value="ECO:0007669"/>
    <property type="project" value="UniProtKB-KW"/>
</dbReference>
<comment type="caution">
    <text evidence="4">The sequence shown here is derived from an EMBL/GenBank/DDBJ whole genome shotgun (WGS) entry which is preliminary data.</text>
</comment>
<dbReference type="Proteomes" id="UP000482487">
    <property type="component" value="Unassembled WGS sequence"/>
</dbReference>
<dbReference type="EMBL" id="WVUD01000002">
    <property type="protein sequence ID" value="MYL81883.1"/>
    <property type="molecule type" value="Genomic_DNA"/>
</dbReference>
<evidence type="ECO:0000256" key="1">
    <source>
        <dbReference type="ARBA" id="ARBA00022691"/>
    </source>
</evidence>
<evidence type="ECO:0000259" key="3">
    <source>
        <dbReference type="PROSITE" id="PS51668"/>
    </source>
</evidence>
<dbReference type="CDD" id="cd09281">
    <property type="entry name" value="UPF0066"/>
    <property type="match status" value="1"/>
</dbReference>
<feature type="domain" description="TsaA-like" evidence="3">
    <location>
        <begin position="18"/>
        <end position="149"/>
    </location>
</feature>
<dbReference type="RefSeq" id="WP_160958200.1">
    <property type="nucleotide sequence ID" value="NZ_WVUD01000002.1"/>
</dbReference>
<keyword evidence="1" id="KW-0949">S-adenosyl-L-methionine</keyword>
<dbReference type="InterPro" id="IPR036414">
    <property type="entry name" value="YaeB_N_sf"/>
</dbReference>
<dbReference type="GO" id="GO:0032259">
    <property type="term" value="P:methylation"/>
    <property type="evidence" value="ECO:0007669"/>
    <property type="project" value="UniProtKB-KW"/>
</dbReference>
<protein>
    <submittedName>
        <fullName evidence="4">tRNA (N6-threonylcarbamoyladenosine(37)-N6)-methyltransferase TrmO</fullName>
    </submittedName>
</protein>
<keyword evidence="5" id="KW-1185">Reference proteome</keyword>
<proteinExistence type="inferred from homology"/>
<reference evidence="4 5" key="1">
    <citation type="submission" date="2020-01" db="EMBL/GenBank/DDBJ databases">
        <title>Genome sequence of Desulfovibrio aerotolerans DSM 16695(T).</title>
        <authorList>
            <person name="Karnachuk O."/>
            <person name="Avakyan M."/>
            <person name="Mardanov A."/>
            <person name="Kadnikov V."/>
            <person name="Ravin N."/>
        </authorList>
    </citation>
    <scope>NUCLEOTIDE SEQUENCE [LARGE SCALE GENOMIC DNA]</scope>
    <source>
        <strain evidence="4 5">DSM 16695</strain>
    </source>
</reference>
<comment type="similarity">
    <text evidence="2">Belongs to the tRNA methyltransferase O family.</text>
</comment>
<dbReference type="SUPFAM" id="SSF118196">
    <property type="entry name" value="YaeB-like"/>
    <property type="match status" value="1"/>
</dbReference>
<dbReference type="InterPro" id="IPR040372">
    <property type="entry name" value="YaeB-like"/>
</dbReference>
<sequence>MEEPDAVPDHNAGTDIAYRAIGILRSPFQDIAGMPVQPVGAMGIAGHVEVHPEFARGLTDLEGFSHVFLLYHLHRVTGYDLMVKPFMDTSHHGIFATRSPKRPNPIGLSVLELAGIEGNTVHLRNIDILDGTPVLDIKPYVPRFDVWKGERTGWFATKAQQADTLRSDDRFR</sequence>